<comment type="caution">
    <text evidence="1">The sequence shown here is derived from an EMBL/GenBank/DDBJ whole genome shotgun (WGS) entry which is preliminary data.</text>
</comment>
<protein>
    <submittedName>
        <fullName evidence="1">Uncharacterized protein</fullName>
    </submittedName>
</protein>
<evidence type="ECO:0000313" key="2">
    <source>
        <dbReference type="Proteomes" id="UP000078116"/>
    </source>
</evidence>
<dbReference type="Proteomes" id="UP000078116">
    <property type="component" value="Unassembled WGS sequence"/>
</dbReference>
<gene>
    <name evidence="1" type="ORF">A6V37_13040</name>
</gene>
<sequence length="143" mass="15452">MTTPPHYLVLSDEGPTLERAIVTPGPWIYAHPKCFAALLVIVAMLIATRPDLIFLVGNLLHPNDAHAIQSFLNSDVGHGGSSGCSVPMLLTRRAPDHVASTNFDDGFTFALSPSTACGDDKRLPERMSMPGAPCARFKRHAHH</sequence>
<dbReference type="EMBL" id="LXKA01000011">
    <property type="protein sequence ID" value="OAJ65883.1"/>
    <property type="molecule type" value="Genomic_DNA"/>
</dbReference>
<name>A0A1A9NH83_9BURK</name>
<accession>A0A1A9NH83</accession>
<evidence type="ECO:0000313" key="1">
    <source>
        <dbReference type="EMBL" id="OAJ65883.1"/>
    </source>
</evidence>
<organism evidence="1 2">
    <name type="scientific">Paraburkholderia ginsengiterrae</name>
    <dbReference type="NCBI Taxonomy" id="1462993"/>
    <lineage>
        <taxon>Bacteria</taxon>
        <taxon>Pseudomonadati</taxon>
        <taxon>Pseudomonadota</taxon>
        <taxon>Betaproteobacteria</taxon>
        <taxon>Burkholderiales</taxon>
        <taxon>Burkholderiaceae</taxon>
        <taxon>Paraburkholderia</taxon>
    </lineage>
</organism>
<dbReference type="AlphaFoldDB" id="A0A1A9NH83"/>
<proteinExistence type="predicted"/>
<reference evidence="1 2" key="1">
    <citation type="submission" date="2016-04" db="EMBL/GenBank/DDBJ databases">
        <title>Reclassification of Paraburkholderia panaciterrae (Farh et al. 2015) Dobritsa &amp; Samadpour 2016 as a later homotypic synonym of Paraburkholderia ginsengiterrae (Farh et al. 2015) Dobritsa &amp; Samadpour 2016.</title>
        <authorList>
            <person name="Dobritsa A.P."/>
            <person name="Kutumbaka K."/>
            <person name="Samadpour M."/>
        </authorList>
    </citation>
    <scope>NUCLEOTIDE SEQUENCE [LARGE SCALE GENOMIC DNA]</scope>
    <source>
        <strain evidence="1 2">DCY85</strain>
    </source>
</reference>